<dbReference type="EMBL" id="FPCH01000001">
    <property type="protein sequence ID" value="SFV29191.1"/>
    <property type="molecule type" value="Genomic_DNA"/>
</dbReference>
<protein>
    <submittedName>
        <fullName evidence="1">Uncharacterized protein</fullName>
    </submittedName>
</protein>
<accession>A0A1I7N3F1</accession>
<dbReference type="AlphaFoldDB" id="A0A1I7N3F1"/>
<keyword evidence="2" id="KW-1185">Reference proteome</keyword>
<dbReference type="STRING" id="51670.SAMN04488557_1191"/>
<dbReference type="Proteomes" id="UP000199423">
    <property type="component" value="Unassembled WGS sequence"/>
</dbReference>
<sequence>MASESDPQPAQELSEIKGALDVLFTLREEFATWVEEAQNEDRKEELDNVYQHVLAMEAEYHRRLEAILNKAKPSV</sequence>
<dbReference type="RefSeq" id="WP_092865418.1">
    <property type="nucleotide sequence ID" value="NZ_FPCH01000001.1"/>
</dbReference>
<dbReference type="OrthoDB" id="7933517at2"/>
<evidence type="ECO:0000313" key="1">
    <source>
        <dbReference type="EMBL" id="SFV29191.1"/>
    </source>
</evidence>
<organism evidence="1 2">
    <name type="scientific">Hyphomicrobium facile</name>
    <dbReference type="NCBI Taxonomy" id="51670"/>
    <lineage>
        <taxon>Bacteria</taxon>
        <taxon>Pseudomonadati</taxon>
        <taxon>Pseudomonadota</taxon>
        <taxon>Alphaproteobacteria</taxon>
        <taxon>Hyphomicrobiales</taxon>
        <taxon>Hyphomicrobiaceae</taxon>
        <taxon>Hyphomicrobium</taxon>
    </lineage>
</organism>
<name>A0A1I7N3F1_9HYPH</name>
<evidence type="ECO:0000313" key="2">
    <source>
        <dbReference type="Proteomes" id="UP000199423"/>
    </source>
</evidence>
<gene>
    <name evidence="1" type="ORF">SAMN04488557_1191</name>
</gene>
<proteinExistence type="predicted"/>
<reference evidence="2" key="1">
    <citation type="submission" date="2016-10" db="EMBL/GenBank/DDBJ databases">
        <authorList>
            <person name="Varghese N."/>
            <person name="Submissions S."/>
        </authorList>
    </citation>
    <scope>NUCLEOTIDE SEQUENCE [LARGE SCALE GENOMIC DNA]</scope>
    <source>
        <strain evidence="2">DSM 1565</strain>
    </source>
</reference>